<dbReference type="EMBL" id="LHQQ01000071">
    <property type="protein sequence ID" value="KOS43913.1"/>
    <property type="molecule type" value="Genomic_DNA"/>
</dbReference>
<dbReference type="AlphaFoldDB" id="A0A0M9WGF3"/>
<sequence>MLHERPGVQTSRQADENQGIGDYQMHLDIMDLICVELPQPPIYIQHMIFGCEFGHWNFLWKHSSIRDFLSYQTNPIEKYLNLNKSQTHISSYLHISRLQTPDSIFYRLFAVPSVEPWSACYRRSTRFSGVHHKCTYNETTYVSSNAPCTSQWDYIHKLPTIEILVLLISTMAM</sequence>
<gene>
    <name evidence="1" type="ORF">ACN38_g5168</name>
</gene>
<proteinExistence type="predicted"/>
<organism evidence="1 2">
    <name type="scientific">Penicillium nordicum</name>
    <dbReference type="NCBI Taxonomy" id="229535"/>
    <lineage>
        <taxon>Eukaryota</taxon>
        <taxon>Fungi</taxon>
        <taxon>Dikarya</taxon>
        <taxon>Ascomycota</taxon>
        <taxon>Pezizomycotina</taxon>
        <taxon>Eurotiomycetes</taxon>
        <taxon>Eurotiomycetidae</taxon>
        <taxon>Eurotiales</taxon>
        <taxon>Aspergillaceae</taxon>
        <taxon>Penicillium</taxon>
    </lineage>
</organism>
<reference evidence="1 2" key="1">
    <citation type="submission" date="2015-08" db="EMBL/GenBank/DDBJ databases">
        <title>Genome sequencing of Penicillium nordicum.</title>
        <authorList>
            <person name="Nguyen H.D."/>
            <person name="Seifert K.A."/>
        </authorList>
    </citation>
    <scope>NUCLEOTIDE SEQUENCE [LARGE SCALE GENOMIC DNA]</scope>
    <source>
        <strain evidence="1 2">DAOMC 185683</strain>
    </source>
</reference>
<keyword evidence="2" id="KW-1185">Reference proteome</keyword>
<protein>
    <submittedName>
        <fullName evidence="1">Uncharacterized protein</fullName>
    </submittedName>
</protein>
<comment type="caution">
    <text evidence="1">The sequence shown here is derived from an EMBL/GenBank/DDBJ whole genome shotgun (WGS) entry which is preliminary data.</text>
</comment>
<accession>A0A0M9WGF3</accession>
<evidence type="ECO:0000313" key="2">
    <source>
        <dbReference type="Proteomes" id="UP000037696"/>
    </source>
</evidence>
<name>A0A0M9WGF3_9EURO</name>
<dbReference type="Proteomes" id="UP000037696">
    <property type="component" value="Unassembled WGS sequence"/>
</dbReference>
<evidence type="ECO:0000313" key="1">
    <source>
        <dbReference type="EMBL" id="KOS43913.1"/>
    </source>
</evidence>